<proteinExistence type="inferred from homology"/>
<dbReference type="PROSITE" id="PS51462">
    <property type="entry name" value="NUDIX"/>
    <property type="match status" value="1"/>
</dbReference>
<evidence type="ECO:0000256" key="7">
    <source>
        <dbReference type="ARBA" id="ARBA00023211"/>
    </source>
</evidence>
<dbReference type="CDD" id="cd02885">
    <property type="entry name" value="NUDIX_IPP_Isomerase"/>
    <property type="match status" value="1"/>
</dbReference>
<evidence type="ECO:0000256" key="10">
    <source>
        <dbReference type="NCBIfam" id="TIGR02150"/>
    </source>
</evidence>
<accession>A0A562T052</accession>
<dbReference type="GO" id="GO:0004452">
    <property type="term" value="F:isopentenyl-diphosphate delta-isomerase activity"/>
    <property type="evidence" value="ECO:0007669"/>
    <property type="project" value="UniProtKB-UniRule"/>
</dbReference>
<organism evidence="13 14">
    <name type="scientific">Chitinophaga japonensis</name>
    <name type="common">Flexibacter japonensis</name>
    <dbReference type="NCBI Taxonomy" id="104662"/>
    <lineage>
        <taxon>Bacteria</taxon>
        <taxon>Pseudomonadati</taxon>
        <taxon>Bacteroidota</taxon>
        <taxon>Chitinophagia</taxon>
        <taxon>Chitinophagales</taxon>
        <taxon>Chitinophagaceae</taxon>
        <taxon>Chitinophaga</taxon>
    </lineage>
</organism>
<protein>
    <recommendedName>
        <fullName evidence="3 10">Isopentenyl-diphosphate delta-isomerase</fullName>
        <ecNumber evidence="3 10">5.3.3.2</ecNumber>
    </recommendedName>
</protein>
<dbReference type="HAMAP" id="MF_00202">
    <property type="entry name" value="Idi"/>
    <property type="match status" value="1"/>
</dbReference>
<keyword evidence="6" id="KW-0460">Magnesium</keyword>
<dbReference type="SUPFAM" id="SSF55811">
    <property type="entry name" value="Nudix"/>
    <property type="match status" value="1"/>
</dbReference>
<dbReference type="GO" id="GO:0009240">
    <property type="term" value="P:isopentenyl diphosphate biosynthetic process"/>
    <property type="evidence" value="ECO:0007669"/>
    <property type="project" value="TreeGrafter"/>
</dbReference>
<keyword evidence="5" id="KW-0479">Metal-binding</keyword>
<comment type="caution">
    <text evidence="13">The sequence shown here is derived from an EMBL/GenBank/DDBJ whole genome shotgun (WGS) entry which is preliminary data.</text>
</comment>
<dbReference type="NCBIfam" id="TIGR02150">
    <property type="entry name" value="IPP_isom_1"/>
    <property type="match status" value="1"/>
</dbReference>
<dbReference type="InterPro" id="IPR015797">
    <property type="entry name" value="NUDIX_hydrolase-like_dom_sf"/>
</dbReference>
<dbReference type="EC" id="5.3.3.2" evidence="3 10"/>
<evidence type="ECO:0000256" key="8">
    <source>
        <dbReference type="ARBA" id="ARBA00023229"/>
    </source>
</evidence>
<sequence length="174" mass="20043">MTPNNHIILVNEQDEALATMEKLEAHQKGLLHRAFSVFIINSRQEMLLHQRASHKYHSGGLWTNACCSHPMPGEEVEQAAHRRLQEEMGFDCPLQKLFTFTYHATFDNGLIEHEYDHVFLGTFDGSMAPNAEEVEAHGFFALPDISALIRDTPERFTYWFKMAYPTVLEHLGQR</sequence>
<dbReference type="AlphaFoldDB" id="A0A562T052"/>
<evidence type="ECO:0000256" key="3">
    <source>
        <dbReference type="ARBA" id="ARBA00012057"/>
    </source>
</evidence>
<dbReference type="GO" id="GO:0005737">
    <property type="term" value="C:cytoplasm"/>
    <property type="evidence" value="ECO:0007669"/>
    <property type="project" value="TreeGrafter"/>
</dbReference>
<dbReference type="NCBIfam" id="NF002995">
    <property type="entry name" value="PRK03759.1"/>
    <property type="match status" value="1"/>
</dbReference>
<evidence type="ECO:0000256" key="11">
    <source>
        <dbReference type="PIRSR" id="PIRSR018427-1"/>
    </source>
</evidence>
<dbReference type="Gene3D" id="3.90.79.10">
    <property type="entry name" value="Nucleoside Triphosphate Pyrophosphohydrolase"/>
    <property type="match status" value="1"/>
</dbReference>
<evidence type="ECO:0000313" key="14">
    <source>
        <dbReference type="Proteomes" id="UP000316778"/>
    </source>
</evidence>
<dbReference type="PIRSF" id="PIRSF018427">
    <property type="entry name" value="Isopntndiph_ism"/>
    <property type="match status" value="1"/>
</dbReference>
<evidence type="ECO:0000256" key="4">
    <source>
        <dbReference type="ARBA" id="ARBA00022490"/>
    </source>
</evidence>
<dbReference type="PANTHER" id="PTHR10885">
    <property type="entry name" value="ISOPENTENYL-DIPHOSPHATE DELTA-ISOMERASE"/>
    <property type="match status" value="1"/>
</dbReference>
<keyword evidence="9 13" id="KW-0413">Isomerase</keyword>
<feature type="active site" evidence="11">
    <location>
        <position position="67"/>
    </location>
</feature>
<dbReference type="InterPro" id="IPR056375">
    <property type="entry name" value="Idi_bact"/>
</dbReference>
<dbReference type="Proteomes" id="UP000316778">
    <property type="component" value="Unassembled WGS sequence"/>
</dbReference>
<evidence type="ECO:0000256" key="5">
    <source>
        <dbReference type="ARBA" id="ARBA00022723"/>
    </source>
</evidence>
<dbReference type="PANTHER" id="PTHR10885:SF0">
    <property type="entry name" value="ISOPENTENYL-DIPHOSPHATE DELTA-ISOMERASE"/>
    <property type="match status" value="1"/>
</dbReference>
<dbReference type="GO" id="GO:0050992">
    <property type="term" value="P:dimethylallyl diphosphate biosynthetic process"/>
    <property type="evidence" value="ECO:0007669"/>
    <property type="project" value="UniProtKB-UniPathway"/>
</dbReference>
<keyword evidence="14" id="KW-1185">Reference proteome</keyword>
<feature type="active site" evidence="11">
    <location>
        <position position="114"/>
    </location>
</feature>
<dbReference type="RefSeq" id="WP_145717083.1">
    <property type="nucleotide sequence ID" value="NZ_BAAAFY010000004.1"/>
</dbReference>
<dbReference type="InterPro" id="IPR011876">
    <property type="entry name" value="IsopentenylPP_isomerase_typ1"/>
</dbReference>
<feature type="domain" description="Nudix hydrolase" evidence="12">
    <location>
        <begin position="30"/>
        <end position="162"/>
    </location>
</feature>
<evidence type="ECO:0000313" key="13">
    <source>
        <dbReference type="EMBL" id="TWI86909.1"/>
    </source>
</evidence>
<evidence type="ECO:0000256" key="1">
    <source>
        <dbReference type="ARBA" id="ARBA00004826"/>
    </source>
</evidence>
<evidence type="ECO:0000256" key="2">
    <source>
        <dbReference type="ARBA" id="ARBA00007579"/>
    </source>
</evidence>
<keyword evidence="7" id="KW-0464">Manganese</keyword>
<evidence type="ECO:0000256" key="6">
    <source>
        <dbReference type="ARBA" id="ARBA00022842"/>
    </source>
</evidence>
<name>A0A562T052_CHIJA</name>
<dbReference type="GO" id="GO:0046872">
    <property type="term" value="F:metal ion binding"/>
    <property type="evidence" value="ECO:0007669"/>
    <property type="project" value="UniProtKB-KW"/>
</dbReference>
<dbReference type="InterPro" id="IPR000086">
    <property type="entry name" value="NUDIX_hydrolase_dom"/>
</dbReference>
<dbReference type="EMBL" id="VLLG01000004">
    <property type="protein sequence ID" value="TWI86909.1"/>
    <property type="molecule type" value="Genomic_DNA"/>
</dbReference>
<gene>
    <name evidence="13" type="ORF">LX66_4176</name>
</gene>
<comment type="pathway">
    <text evidence="1">Isoprenoid biosynthesis; dimethylallyl diphosphate biosynthesis; dimethylallyl diphosphate from isopentenyl diphosphate: step 1/1.</text>
</comment>
<dbReference type="OrthoDB" id="9809458at2"/>
<dbReference type="UniPathway" id="UPA00059">
    <property type="reaction ID" value="UER00104"/>
</dbReference>
<evidence type="ECO:0000256" key="9">
    <source>
        <dbReference type="ARBA" id="ARBA00023235"/>
    </source>
</evidence>
<dbReference type="Pfam" id="PF00293">
    <property type="entry name" value="NUDIX"/>
    <property type="match status" value="1"/>
</dbReference>
<keyword evidence="4" id="KW-0963">Cytoplasm</keyword>
<reference evidence="13 14" key="1">
    <citation type="journal article" date="2013" name="Stand. Genomic Sci.">
        <title>Genomic Encyclopedia of Type Strains, Phase I: The one thousand microbial genomes (KMG-I) project.</title>
        <authorList>
            <person name="Kyrpides N.C."/>
            <person name="Woyke T."/>
            <person name="Eisen J.A."/>
            <person name="Garrity G."/>
            <person name="Lilburn T.G."/>
            <person name="Beck B.J."/>
            <person name="Whitman W.B."/>
            <person name="Hugenholtz P."/>
            <person name="Klenk H.P."/>
        </authorList>
    </citation>
    <scope>NUCLEOTIDE SEQUENCE [LARGE SCALE GENOMIC DNA]</scope>
    <source>
        <strain evidence="13 14">DSM 13484</strain>
    </source>
</reference>
<keyword evidence="8" id="KW-0414">Isoprene biosynthesis</keyword>
<evidence type="ECO:0000259" key="12">
    <source>
        <dbReference type="PROSITE" id="PS51462"/>
    </source>
</evidence>
<comment type="similarity">
    <text evidence="2">Belongs to the IPP isomerase type 1 family.</text>
</comment>